<dbReference type="EMBL" id="JAJGNP010000002">
    <property type="protein sequence ID" value="MCC4231625.1"/>
    <property type="molecule type" value="Genomic_DNA"/>
</dbReference>
<dbReference type="RefSeq" id="WP_228226131.1">
    <property type="nucleotide sequence ID" value="NZ_JAJGNP010000002.1"/>
</dbReference>
<feature type="binding site" evidence="11">
    <location>
        <position position="435"/>
    </location>
    <ligand>
        <name>Zn(2+)</name>
        <dbReference type="ChEBI" id="CHEBI:29105"/>
        <label>1</label>
    </ligand>
</feature>
<dbReference type="InterPro" id="IPR041222">
    <property type="entry name" value="PriA_3primeBD"/>
</dbReference>
<evidence type="ECO:0000256" key="5">
    <source>
        <dbReference type="ARBA" id="ARBA00022801"/>
    </source>
</evidence>
<dbReference type="NCBIfam" id="NF004070">
    <property type="entry name" value="PRK05580.2-2"/>
    <property type="match status" value="1"/>
</dbReference>
<dbReference type="InterPro" id="IPR040498">
    <property type="entry name" value="PriA_CRR"/>
</dbReference>
<gene>
    <name evidence="11" type="primary">priA</name>
    <name evidence="13" type="ORF">LL253_02845</name>
</gene>
<keyword evidence="2 11" id="KW-0235">DNA replication</keyword>
<dbReference type="NCBIfam" id="TIGR00595">
    <property type="entry name" value="priA"/>
    <property type="match status" value="1"/>
</dbReference>
<keyword evidence="10 11" id="KW-0413">Isomerase</keyword>
<keyword evidence="3 11" id="KW-0479">Metal-binding</keyword>
<dbReference type="InterPro" id="IPR014001">
    <property type="entry name" value="Helicase_ATP-bd"/>
</dbReference>
<evidence type="ECO:0000256" key="8">
    <source>
        <dbReference type="ARBA" id="ARBA00022840"/>
    </source>
</evidence>
<keyword evidence="4 11" id="KW-0547">Nucleotide-binding</keyword>
<dbReference type="SUPFAM" id="SSF52540">
    <property type="entry name" value="P-loop containing nucleoside triphosphate hydrolases"/>
    <property type="match status" value="2"/>
</dbReference>
<keyword evidence="6 11" id="KW-0347">Helicase</keyword>
<dbReference type="PANTHER" id="PTHR30580:SF0">
    <property type="entry name" value="PRIMOSOMAL PROTEIN N"/>
    <property type="match status" value="1"/>
</dbReference>
<feature type="binding site" evidence="11">
    <location>
        <position position="472"/>
    </location>
    <ligand>
        <name>Zn(2+)</name>
        <dbReference type="ChEBI" id="CHEBI:29105"/>
        <label>1</label>
    </ligand>
</feature>
<evidence type="ECO:0000313" key="14">
    <source>
        <dbReference type="Proteomes" id="UP001198830"/>
    </source>
</evidence>
<dbReference type="InterPro" id="IPR041236">
    <property type="entry name" value="PriA_C"/>
</dbReference>
<evidence type="ECO:0000256" key="2">
    <source>
        <dbReference type="ARBA" id="ARBA00022705"/>
    </source>
</evidence>
<evidence type="ECO:0000256" key="3">
    <source>
        <dbReference type="ARBA" id="ARBA00022723"/>
    </source>
</evidence>
<accession>A0ABS8GZC4</accession>
<dbReference type="CDD" id="cd17929">
    <property type="entry name" value="DEXHc_priA"/>
    <property type="match status" value="1"/>
</dbReference>
<evidence type="ECO:0000256" key="6">
    <source>
        <dbReference type="ARBA" id="ARBA00022806"/>
    </source>
</evidence>
<dbReference type="Gene3D" id="3.40.1440.60">
    <property type="entry name" value="PriA, 3(prime) DNA-binding domain"/>
    <property type="match status" value="1"/>
</dbReference>
<comment type="subunit">
    <text evidence="11">Component of the replication restart primosome.</text>
</comment>
<evidence type="ECO:0000256" key="4">
    <source>
        <dbReference type="ARBA" id="ARBA00022741"/>
    </source>
</evidence>
<keyword evidence="8 11" id="KW-0067">ATP-binding</keyword>
<dbReference type="Pfam" id="PF17764">
    <property type="entry name" value="PriA_3primeBD"/>
    <property type="match status" value="1"/>
</dbReference>
<comment type="similarity">
    <text evidence="11">Belongs to the helicase family. PriA subfamily.</text>
</comment>
<organism evidence="13 14">
    <name type="scientific">Sphingobium soli</name>
    <dbReference type="NCBI Taxonomy" id="1591116"/>
    <lineage>
        <taxon>Bacteria</taxon>
        <taxon>Pseudomonadati</taxon>
        <taxon>Pseudomonadota</taxon>
        <taxon>Alphaproteobacteria</taxon>
        <taxon>Sphingomonadales</taxon>
        <taxon>Sphingomonadaceae</taxon>
        <taxon>Sphingobium</taxon>
    </lineage>
</organism>
<keyword evidence="5 11" id="KW-0378">Hydrolase</keyword>
<evidence type="ECO:0000256" key="9">
    <source>
        <dbReference type="ARBA" id="ARBA00023125"/>
    </source>
</evidence>
<keyword evidence="1 11" id="KW-0639">Primosome</keyword>
<feature type="domain" description="Helicase ATP-binding" evidence="12">
    <location>
        <begin position="205"/>
        <end position="371"/>
    </location>
</feature>
<feature type="binding site" evidence="11">
    <location>
        <position position="444"/>
    </location>
    <ligand>
        <name>Zn(2+)</name>
        <dbReference type="ChEBI" id="CHEBI:29105"/>
        <label>2</label>
    </ligand>
</feature>
<evidence type="ECO:0000313" key="13">
    <source>
        <dbReference type="EMBL" id="MCC4231625.1"/>
    </source>
</evidence>
<comment type="caution">
    <text evidence="13">The sequence shown here is derived from an EMBL/GenBank/DDBJ whole genome shotgun (WGS) entry which is preliminary data.</text>
</comment>
<dbReference type="InterPro" id="IPR042115">
    <property type="entry name" value="PriA_3primeBD_sf"/>
</dbReference>
<evidence type="ECO:0000256" key="7">
    <source>
        <dbReference type="ARBA" id="ARBA00022833"/>
    </source>
</evidence>
<name>A0ABS8GZC4_9SPHN</name>
<dbReference type="PROSITE" id="PS51192">
    <property type="entry name" value="HELICASE_ATP_BIND_1"/>
    <property type="match status" value="1"/>
</dbReference>
<keyword evidence="9 11" id="KW-0238">DNA-binding</keyword>
<dbReference type="Pfam" id="PF18319">
    <property type="entry name" value="Zn_ribbon_PriA"/>
    <property type="match status" value="1"/>
</dbReference>
<evidence type="ECO:0000256" key="10">
    <source>
        <dbReference type="ARBA" id="ARBA00023235"/>
    </source>
</evidence>
<dbReference type="Pfam" id="PF00270">
    <property type="entry name" value="DEAD"/>
    <property type="match status" value="1"/>
</dbReference>
<keyword evidence="7 11" id="KW-0862">Zinc</keyword>
<comment type="catalytic activity">
    <reaction evidence="11">
        <text>ATP + H2O = ADP + phosphate + H(+)</text>
        <dbReference type="Rhea" id="RHEA:13065"/>
        <dbReference type="ChEBI" id="CHEBI:15377"/>
        <dbReference type="ChEBI" id="CHEBI:15378"/>
        <dbReference type="ChEBI" id="CHEBI:30616"/>
        <dbReference type="ChEBI" id="CHEBI:43474"/>
        <dbReference type="ChEBI" id="CHEBI:456216"/>
        <dbReference type="EC" id="5.6.2.4"/>
    </reaction>
</comment>
<dbReference type="InterPro" id="IPR005259">
    <property type="entry name" value="PriA"/>
</dbReference>
<sequence length="723" mass="79688">MSSRARVLLLNAALGPLDYRVPHGMRVEHGSIVVAPLGPRQIIGVVWEEDRFPDVESVGDNRLRNLLEVVDAPPLPEPLRRLIEWTADYYLSPPAAVLRMALSSMSALEGTRTVIEYRATGAVPERMTEQRAQALERIGERQGLIRELAMIGGVSDAVIRGLIKQDIFEPVEVSVDTPFPMPDPDHAPPALSEAQRAAAGQMADAVRAADFAPFLLDGVTGSGKTEVYFEAIAAAMRADRQVLVLLPEIALTEPFLERFERRFGCVPVNWHSGLRQSERRRAWRAIASGQAQVVVGARSALFLPYPKLGLIVVDEAHEASFKQEDGVHYHARDVAVMRGLIEKFPVVLASATPAIETRHQVELGRYAEIKLPSRFGGAEMPDIHGINLLTDPPERGRWIAPPLVQAIDETMARGEQSLLFLNRRGYAPLTLCRHCGYRFQCPNCTAWMVEHRLTHRLACHHCGHVIPAPRRCPECKEEDSLVACGPGVERIADEVKALWPQARTAIATSDTLWSPARAAEFVKSVEGGDVDIIIGTQLVTKGYHFPNLTLVGVIDADLGLEGGDLRAAERTFQQVMQVAGRAGRGEKPGHVFIQTRMPESEVIQSLIDADPERFYAVETENRRRANAPPFGRFAAIIVSSEDADEAAQTARLIGKSAPVIEGMRVYGPAPAPLAVLRGRHRHRLLIHASRQVDIQAAIREWLGNLAWKSGTRVAVDVDPYSFM</sequence>
<feature type="binding site" evidence="11">
    <location>
        <position position="441"/>
    </location>
    <ligand>
        <name>Zn(2+)</name>
        <dbReference type="ChEBI" id="CHEBI:29105"/>
        <label>2</label>
    </ligand>
</feature>
<feature type="binding site" evidence="11">
    <location>
        <position position="459"/>
    </location>
    <ligand>
        <name>Zn(2+)</name>
        <dbReference type="ChEBI" id="CHEBI:29105"/>
        <label>2</label>
    </ligand>
</feature>
<proteinExistence type="inferred from homology"/>
<dbReference type="InterPro" id="IPR027417">
    <property type="entry name" value="P-loop_NTPase"/>
</dbReference>
<comment type="catalytic activity">
    <reaction evidence="11">
        <text>Couples ATP hydrolysis with the unwinding of duplex DNA by translocating in the 3'-5' direction.</text>
        <dbReference type="EC" id="5.6.2.4"/>
    </reaction>
</comment>
<dbReference type="Gene3D" id="3.40.50.300">
    <property type="entry name" value="P-loop containing nucleotide triphosphate hydrolases"/>
    <property type="match status" value="2"/>
</dbReference>
<keyword evidence="14" id="KW-1185">Reference proteome</keyword>
<dbReference type="GO" id="GO:0016787">
    <property type="term" value="F:hydrolase activity"/>
    <property type="evidence" value="ECO:0007669"/>
    <property type="project" value="UniProtKB-KW"/>
</dbReference>
<dbReference type="PANTHER" id="PTHR30580">
    <property type="entry name" value="PRIMOSOMAL PROTEIN N"/>
    <property type="match status" value="1"/>
</dbReference>
<dbReference type="HAMAP" id="MF_00983">
    <property type="entry name" value="PriA"/>
    <property type="match status" value="1"/>
</dbReference>
<dbReference type="EC" id="5.6.2.4" evidence="11"/>
<dbReference type="SMART" id="SM00487">
    <property type="entry name" value="DEXDc"/>
    <property type="match status" value="1"/>
</dbReference>
<evidence type="ECO:0000259" key="12">
    <source>
        <dbReference type="PROSITE" id="PS51192"/>
    </source>
</evidence>
<evidence type="ECO:0000256" key="11">
    <source>
        <dbReference type="HAMAP-Rule" id="MF_00983"/>
    </source>
</evidence>
<feature type="binding site" evidence="11">
    <location>
        <position position="462"/>
    </location>
    <ligand>
        <name>Zn(2+)</name>
        <dbReference type="ChEBI" id="CHEBI:29105"/>
        <label>2</label>
    </ligand>
</feature>
<feature type="binding site" evidence="11">
    <location>
        <position position="432"/>
    </location>
    <ligand>
        <name>Zn(2+)</name>
        <dbReference type="ChEBI" id="CHEBI:29105"/>
        <label>1</label>
    </ligand>
</feature>
<dbReference type="Proteomes" id="UP001198830">
    <property type="component" value="Unassembled WGS sequence"/>
</dbReference>
<comment type="function">
    <text evidence="11">Initiates the restart of stalled replication forks, which reloads the replicative helicase on sites other than the origin of replication. Recognizes and binds to abandoned replication forks and remodels them to uncover a helicase loading site. Promotes assembly of the primosome at these replication forks.</text>
</comment>
<dbReference type="InterPro" id="IPR011545">
    <property type="entry name" value="DEAD/DEAH_box_helicase_dom"/>
</dbReference>
<feature type="binding site" evidence="11">
    <location>
        <position position="475"/>
    </location>
    <ligand>
        <name>Zn(2+)</name>
        <dbReference type="ChEBI" id="CHEBI:29105"/>
        <label>1</label>
    </ligand>
</feature>
<dbReference type="Pfam" id="PF18074">
    <property type="entry name" value="PriA_C"/>
    <property type="match status" value="1"/>
</dbReference>
<reference evidence="13 14" key="1">
    <citation type="submission" date="2021-10" db="EMBL/GenBank/DDBJ databases">
        <title>The diversity and Nitrogen Metabolism of Culturable Nitrate-Utilizing Bacteria Within the Oxygen Minimum Zone of the Changjiang (Yangtze River)Estuary.</title>
        <authorList>
            <person name="Zhang D."/>
            <person name="Zheng J."/>
            <person name="Liu S."/>
            <person name="He W."/>
        </authorList>
    </citation>
    <scope>NUCLEOTIDE SEQUENCE [LARGE SCALE GENOMIC DNA]</scope>
    <source>
        <strain evidence="13 14">FXH275-2</strain>
    </source>
</reference>
<evidence type="ECO:0000256" key="1">
    <source>
        <dbReference type="ARBA" id="ARBA00022515"/>
    </source>
</evidence>
<protein>
    <recommendedName>
        <fullName evidence="11">Replication restart protein PriA</fullName>
    </recommendedName>
    <alternativeName>
        <fullName evidence="11">ATP-dependent DNA helicase PriA</fullName>
        <ecNumber evidence="11">5.6.2.4</ecNumber>
    </alternativeName>
    <alternativeName>
        <fullName evidence="11">DNA 3'-5' helicase PriA</fullName>
    </alternativeName>
</protein>
<comment type="cofactor">
    <cofactor evidence="11">
        <name>Zn(2+)</name>
        <dbReference type="ChEBI" id="CHEBI:29105"/>
    </cofactor>
    <text evidence="11">Binds 2 zinc ions per subunit.</text>
</comment>